<name>E2AHQ3_CAMFO</name>
<dbReference type="InParanoid" id="E2AHQ3"/>
<reference evidence="1 2" key="1">
    <citation type="journal article" date="2010" name="Science">
        <title>Genomic comparison of the ants Camponotus floridanus and Harpegnathos saltator.</title>
        <authorList>
            <person name="Bonasio R."/>
            <person name="Zhang G."/>
            <person name="Ye C."/>
            <person name="Mutti N.S."/>
            <person name="Fang X."/>
            <person name="Qin N."/>
            <person name="Donahue G."/>
            <person name="Yang P."/>
            <person name="Li Q."/>
            <person name="Li C."/>
            <person name="Zhang P."/>
            <person name="Huang Z."/>
            <person name="Berger S.L."/>
            <person name="Reinberg D."/>
            <person name="Wang J."/>
            <person name="Liebig J."/>
        </authorList>
    </citation>
    <scope>NUCLEOTIDE SEQUENCE [LARGE SCALE GENOMIC DNA]</scope>
    <source>
        <strain evidence="2">C129</strain>
    </source>
</reference>
<dbReference type="EMBL" id="GL439579">
    <property type="protein sequence ID" value="EFN67033.1"/>
    <property type="molecule type" value="Genomic_DNA"/>
</dbReference>
<dbReference type="OrthoDB" id="5946061at2759"/>
<organism evidence="2">
    <name type="scientific">Camponotus floridanus</name>
    <name type="common">Florida carpenter ant</name>
    <dbReference type="NCBI Taxonomy" id="104421"/>
    <lineage>
        <taxon>Eukaryota</taxon>
        <taxon>Metazoa</taxon>
        <taxon>Ecdysozoa</taxon>
        <taxon>Arthropoda</taxon>
        <taxon>Hexapoda</taxon>
        <taxon>Insecta</taxon>
        <taxon>Pterygota</taxon>
        <taxon>Neoptera</taxon>
        <taxon>Endopterygota</taxon>
        <taxon>Hymenoptera</taxon>
        <taxon>Apocrita</taxon>
        <taxon>Aculeata</taxon>
        <taxon>Formicoidea</taxon>
        <taxon>Formicidae</taxon>
        <taxon>Formicinae</taxon>
        <taxon>Camponotus</taxon>
    </lineage>
</organism>
<accession>E2AHQ3</accession>
<dbReference type="Proteomes" id="UP000000311">
    <property type="component" value="Unassembled WGS sequence"/>
</dbReference>
<protein>
    <submittedName>
        <fullName evidence="1">Uncharacterized protein</fullName>
    </submittedName>
</protein>
<keyword evidence="2" id="KW-1185">Reference proteome</keyword>
<gene>
    <name evidence="1" type="ORF">EAG_04326</name>
</gene>
<evidence type="ECO:0000313" key="2">
    <source>
        <dbReference type="Proteomes" id="UP000000311"/>
    </source>
</evidence>
<dbReference type="AlphaFoldDB" id="E2AHQ3"/>
<proteinExistence type="predicted"/>
<sequence length="129" mass="14598">MVEDALTTGDNFDLSHLMIIQTKDLAKDTDGDMSTYERSSDTHHLTTMTRIVGVCTAVGILSRRPRRDRNDPSVFTSNEEGMKREKHSAFHYRMKGNENSLPLSICKTLYICLILMDHYNATEGSSLIL</sequence>
<evidence type="ECO:0000313" key="1">
    <source>
        <dbReference type="EMBL" id="EFN67033.1"/>
    </source>
</evidence>